<accession>A0A2H0UD83</accession>
<evidence type="ECO:0000256" key="2">
    <source>
        <dbReference type="ARBA" id="ARBA00023136"/>
    </source>
</evidence>
<reference evidence="8" key="1">
    <citation type="submission" date="2017-09" db="EMBL/GenBank/DDBJ databases">
        <title>Depth-based differentiation of microbial function through sediment-hosted aquifers and enrichment of novel symbionts in the deep terrestrial subsurface.</title>
        <authorList>
            <person name="Probst A.J."/>
            <person name="Ladd B."/>
            <person name="Jarett J.K."/>
            <person name="Geller-Mcgrath D.E."/>
            <person name="Sieber C.M.K."/>
            <person name="Emerson J.B."/>
            <person name="Anantharaman K."/>
            <person name="Thomas B.C."/>
            <person name="Malmstrom R."/>
            <person name="Stieglmeier M."/>
            <person name="Klingl A."/>
            <person name="Woyke T."/>
            <person name="Ryan C.M."/>
            <person name="Banfield J.F."/>
        </authorList>
    </citation>
    <scope>NUCLEOTIDE SEQUENCE [LARGE SCALE GENOMIC DNA]</scope>
</reference>
<keyword evidence="5" id="KW-1133">Transmembrane helix</keyword>
<dbReference type="InterPro" id="IPR036328">
    <property type="entry name" value="MliC_sf"/>
</dbReference>
<evidence type="ECO:0000256" key="5">
    <source>
        <dbReference type="SAM" id="Phobius"/>
    </source>
</evidence>
<dbReference type="InterPro" id="IPR018660">
    <property type="entry name" value="MliC"/>
</dbReference>
<keyword evidence="4" id="KW-0449">Lipoprotein</keyword>
<dbReference type="AlphaFoldDB" id="A0A2H0UD83"/>
<proteinExistence type="predicted"/>
<name>A0A2H0UD83_9BACT</name>
<dbReference type="Gene3D" id="2.40.128.200">
    <property type="match status" value="1"/>
</dbReference>
<gene>
    <name evidence="7" type="ORF">COU16_02010</name>
</gene>
<evidence type="ECO:0000313" key="8">
    <source>
        <dbReference type="Proteomes" id="UP000229344"/>
    </source>
</evidence>
<keyword evidence="3" id="KW-0564">Palmitate</keyword>
<sequence length="315" mass="33701">MKKIVFFSLLLLIIIFAGWWYYMVSQGVDDSQDATTVPTGVNIAYACNEGATIAATLYQGDAPATSTPGEPPVPTGSVHVVLSDGRTFDLDQTISADGVRYANENESFVFWSKGNGAIVLENNEQNTYLGCVRIADVSEGSDLDAVYHSGGLGVTLRFPGLVASTSEGLSADYRVDESYVYQMNPDTSIYGVKFAIPTQMATGTNLSADSYFSIETIPDATTCDAGMFLDGEYTAVSLNDGDTTYSVATSSGAGAGNRYEETVFALPGINPCMAVRYFVHYGVLQNYPEGTVTEFDAAALTAAFDTIRRTIVVSR</sequence>
<evidence type="ECO:0000259" key="6">
    <source>
        <dbReference type="Pfam" id="PF09864"/>
    </source>
</evidence>
<feature type="domain" description="C-type lysozyme inhibitor" evidence="6">
    <location>
        <begin position="78"/>
        <end position="124"/>
    </location>
</feature>
<keyword evidence="5" id="KW-0812">Transmembrane</keyword>
<keyword evidence="2 5" id="KW-0472">Membrane</keyword>
<evidence type="ECO:0000256" key="3">
    <source>
        <dbReference type="ARBA" id="ARBA00023139"/>
    </source>
</evidence>
<dbReference type="Pfam" id="PF09864">
    <property type="entry name" value="MliC"/>
    <property type="match status" value="1"/>
</dbReference>
<comment type="caution">
    <text evidence="7">The sequence shown here is derived from an EMBL/GenBank/DDBJ whole genome shotgun (WGS) entry which is preliminary data.</text>
</comment>
<evidence type="ECO:0000313" key="7">
    <source>
        <dbReference type="EMBL" id="PIR84347.1"/>
    </source>
</evidence>
<dbReference type="SUPFAM" id="SSF141488">
    <property type="entry name" value="YdhA-like"/>
    <property type="match status" value="1"/>
</dbReference>
<feature type="transmembrane region" description="Helical" evidence="5">
    <location>
        <begin position="5"/>
        <end position="22"/>
    </location>
</feature>
<keyword evidence="1" id="KW-0732">Signal</keyword>
<evidence type="ECO:0000256" key="1">
    <source>
        <dbReference type="ARBA" id="ARBA00022729"/>
    </source>
</evidence>
<dbReference type="EMBL" id="PFBI01000006">
    <property type="protein sequence ID" value="PIR84347.1"/>
    <property type="molecule type" value="Genomic_DNA"/>
</dbReference>
<dbReference type="Proteomes" id="UP000229344">
    <property type="component" value="Unassembled WGS sequence"/>
</dbReference>
<organism evidence="7 8">
    <name type="scientific">Candidatus Kaiserbacteria bacterium CG10_big_fil_rev_8_21_14_0_10_47_16</name>
    <dbReference type="NCBI Taxonomy" id="1974608"/>
    <lineage>
        <taxon>Bacteria</taxon>
        <taxon>Candidatus Kaiseribacteriota</taxon>
    </lineage>
</organism>
<protein>
    <recommendedName>
        <fullName evidence="6">C-type lysozyme inhibitor domain-containing protein</fullName>
    </recommendedName>
</protein>
<evidence type="ECO:0000256" key="4">
    <source>
        <dbReference type="ARBA" id="ARBA00023288"/>
    </source>
</evidence>